<evidence type="ECO:0000256" key="4">
    <source>
        <dbReference type="ARBA" id="ARBA00023088"/>
    </source>
</evidence>
<proteinExistence type="predicted"/>
<evidence type="ECO:0000256" key="6">
    <source>
        <dbReference type="SAM" id="Phobius"/>
    </source>
</evidence>
<evidence type="ECO:0008006" key="13">
    <source>
        <dbReference type="Google" id="ProtNLM"/>
    </source>
</evidence>
<evidence type="ECO:0000313" key="11">
    <source>
        <dbReference type="EMBL" id="BDZ52871.1"/>
    </source>
</evidence>
<evidence type="ECO:0000259" key="8">
    <source>
        <dbReference type="PROSITE" id="PS50093"/>
    </source>
</evidence>
<dbReference type="InterPro" id="IPR019931">
    <property type="entry name" value="LPXTG_anchor"/>
</dbReference>
<feature type="region of interest" description="Disordered" evidence="5">
    <location>
        <begin position="294"/>
        <end position="324"/>
    </location>
</feature>
<reference evidence="10" key="1">
    <citation type="journal article" date="2014" name="Int. J. Syst. Evol. Microbiol.">
        <title>Complete genome of a new Firmicutes species belonging to the dominant human colonic microbiota ('Ruminococcus bicirculans') reveals two chromosomes and a selective capacity to utilize plant glucans.</title>
        <authorList>
            <consortium name="NISC Comparative Sequencing Program"/>
            <person name="Wegmann U."/>
            <person name="Louis P."/>
            <person name="Goesmann A."/>
            <person name="Henrissat B."/>
            <person name="Duncan S.H."/>
            <person name="Flint H.J."/>
        </authorList>
    </citation>
    <scope>NUCLEOTIDE SEQUENCE</scope>
    <source>
        <strain evidence="10">NBRC 108728</strain>
    </source>
</reference>
<evidence type="ECO:0000256" key="1">
    <source>
        <dbReference type="ARBA" id="ARBA00022512"/>
    </source>
</evidence>
<dbReference type="EMBL" id="AP027733">
    <property type="protein sequence ID" value="BDZ52871.1"/>
    <property type="molecule type" value="Genomic_DNA"/>
</dbReference>
<accession>A0ABM8GV87</accession>
<feature type="compositionally biased region" description="Pro residues" evidence="5">
    <location>
        <begin position="76"/>
        <end position="109"/>
    </location>
</feature>
<dbReference type="InterPro" id="IPR022409">
    <property type="entry name" value="PKD/Chitinase_dom"/>
</dbReference>
<dbReference type="PROSITE" id="PS50093">
    <property type="entry name" value="PKD"/>
    <property type="match status" value="1"/>
</dbReference>
<name>A0ABM8GV87_9MICO</name>
<keyword evidence="2" id="KW-0964">Secreted</keyword>
<dbReference type="InterPro" id="IPR000601">
    <property type="entry name" value="PKD_dom"/>
</dbReference>
<feature type="compositionally biased region" description="Low complexity" evidence="5">
    <location>
        <begin position="112"/>
        <end position="128"/>
    </location>
</feature>
<keyword evidence="6" id="KW-0812">Transmembrane</keyword>
<dbReference type="Proteomes" id="UP001321486">
    <property type="component" value="Plasmid pNBRC108728a"/>
</dbReference>
<keyword evidence="6" id="KW-1133">Transmembrane helix</keyword>
<feature type="signal peptide" evidence="7">
    <location>
        <begin position="1"/>
        <end position="36"/>
    </location>
</feature>
<keyword evidence="6" id="KW-0472">Membrane</keyword>
<dbReference type="EMBL" id="AP027733">
    <property type="protein sequence ID" value="BDZ52304.1"/>
    <property type="molecule type" value="Genomic_DNA"/>
</dbReference>
<evidence type="ECO:0000256" key="3">
    <source>
        <dbReference type="ARBA" id="ARBA00022729"/>
    </source>
</evidence>
<keyword evidence="1" id="KW-0134">Cell wall</keyword>
<dbReference type="InterPro" id="IPR013783">
    <property type="entry name" value="Ig-like_fold"/>
</dbReference>
<organism evidence="10 12">
    <name type="scientific">Frondihabitans sucicola</name>
    <dbReference type="NCBI Taxonomy" id="1268041"/>
    <lineage>
        <taxon>Bacteria</taxon>
        <taxon>Bacillati</taxon>
        <taxon>Actinomycetota</taxon>
        <taxon>Actinomycetes</taxon>
        <taxon>Micrococcales</taxon>
        <taxon>Microbacteriaceae</taxon>
        <taxon>Frondihabitans</taxon>
    </lineage>
</organism>
<keyword evidence="10" id="KW-0614">Plasmid</keyword>
<feature type="region of interest" description="Disordered" evidence="5">
    <location>
        <begin position="35"/>
        <end position="128"/>
    </location>
</feature>
<dbReference type="CDD" id="cd00146">
    <property type="entry name" value="PKD"/>
    <property type="match status" value="1"/>
</dbReference>
<sequence length="398" mass="39835">MTTQKTRQPIRVAAAVTAITLASAGLALTGAATAHADETPVAPTTEQTPEATTPAVDPTSEPTAQDSTPAAVPTDEPAPAPTDSPSPEPTADPAPSSDPAPSGSPTPEPEPTESAPVADPAPEEPFVAPAPSFTAAVTDGLHVHVDATSTTPGSDPITNYEWTFGAAASISGGPVQDYTWPTGTRGTVTITLRVTSGGQVFTSTREVTVTTPPVSKFYVGEHSGLWVVFVASGDTDPNKYLSFWDFGDGSTHGGSIGKHAFAKAGTYTVTLTTQDIADPTVISVATQSITVKASAPADPGAGTGTGTGTGTGGGTGAGTPVKTPTPVVTIPVATPVSFSGTATSGVKPAAVREQALPESLPYTGSRDPHPAGFAALVSMLLGGGLLVAARRRGRKHSA</sequence>
<dbReference type="InterPro" id="IPR035986">
    <property type="entry name" value="PKD_dom_sf"/>
</dbReference>
<keyword evidence="4" id="KW-0572">Peptidoglycan-anchor</keyword>
<gene>
    <name evidence="10" type="ORF">GCM10025867_45450</name>
    <name evidence="11" type="ORF">GCM10025867_51120</name>
</gene>
<feature type="domain" description="Gram-positive cocci surface proteins LPxTG" evidence="9">
    <location>
        <begin position="360"/>
        <end position="398"/>
    </location>
</feature>
<reference evidence="12" key="2">
    <citation type="journal article" date="2019" name="Int. J. Syst. Evol. Microbiol.">
        <title>The Global Catalogue of Microorganisms (GCM) 10K type strain sequencing project: providing services to taxonomists for standard genome sequencing and annotation.</title>
        <authorList>
            <consortium name="The Broad Institute Genomics Platform"/>
            <consortium name="The Broad Institute Genome Sequencing Center for Infectious Disease"/>
            <person name="Wu L."/>
            <person name="Ma J."/>
        </authorList>
    </citation>
    <scope>NUCLEOTIDE SEQUENCE [LARGE SCALE GENOMIC DNA]</scope>
    <source>
        <strain evidence="12">NBRC 108728</strain>
    </source>
</reference>
<protein>
    <recommendedName>
        <fullName evidence="13">PKD domain-containing protein</fullName>
    </recommendedName>
</protein>
<evidence type="ECO:0000256" key="5">
    <source>
        <dbReference type="SAM" id="MobiDB-lite"/>
    </source>
</evidence>
<dbReference type="SUPFAM" id="SSF49299">
    <property type="entry name" value="PKD domain"/>
    <property type="match status" value="2"/>
</dbReference>
<dbReference type="Pfam" id="PF18911">
    <property type="entry name" value="PKD_4"/>
    <property type="match status" value="1"/>
</dbReference>
<dbReference type="RefSeq" id="WP_286347152.1">
    <property type="nucleotide sequence ID" value="NZ_AP027733.1"/>
</dbReference>
<feature type="chain" id="PRO_5045028646" description="PKD domain-containing protein" evidence="7">
    <location>
        <begin position="37"/>
        <end position="398"/>
    </location>
</feature>
<evidence type="ECO:0000313" key="10">
    <source>
        <dbReference type="EMBL" id="BDZ52304.1"/>
    </source>
</evidence>
<evidence type="ECO:0000259" key="9">
    <source>
        <dbReference type="PROSITE" id="PS50847"/>
    </source>
</evidence>
<dbReference type="SMART" id="SM00089">
    <property type="entry name" value="PKD"/>
    <property type="match status" value="2"/>
</dbReference>
<evidence type="ECO:0000256" key="2">
    <source>
        <dbReference type="ARBA" id="ARBA00022525"/>
    </source>
</evidence>
<keyword evidence="12" id="KW-1185">Reference proteome</keyword>
<feature type="domain" description="PKD" evidence="8">
    <location>
        <begin position="227"/>
        <end position="275"/>
    </location>
</feature>
<keyword evidence="3 7" id="KW-0732">Signal</keyword>
<feature type="transmembrane region" description="Helical" evidence="6">
    <location>
        <begin position="371"/>
        <end position="389"/>
    </location>
</feature>
<evidence type="ECO:0000256" key="7">
    <source>
        <dbReference type="SAM" id="SignalP"/>
    </source>
</evidence>
<geneLocation type="plasmid" evidence="10 12">
    <name>pNBRC108728a</name>
</geneLocation>
<dbReference type="PROSITE" id="PS50847">
    <property type="entry name" value="GRAM_POS_ANCHORING"/>
    <property type="match status" value="1"/>
</dbReference>
<evidence type="ECO:0000313" key="12">
    <source>
        <dbReference type="Proteomes" id="UP001321486"/>
    </source>
</evidence>
<feature type="compositionally biased region" description="Low complexity" evidence="5">
    <location>
        <begin position="35"/>
        <end position="56"/>
    </location>
</feature>
<dbReference type="Gene3D" id="2.60.40.10">
    <property type="entry name" value="Immunoglobulins"/>
    <property type="match status" value="2"/>
</dbReference>
<reference evidence="10" key="3">
    <citation type="submission" date="2023-02" db="EMBL/GenBank/DDBJ databases">
        <authorList>
            <person name="Sun Q."/>
            <person name="Mori K."/>
        </authorList>
    </citation>
    <scope>NUCLEOTIDE SEQUENCE</scope>
    <source>
        <strain evidence="10">NBRC 108728</strain>
        <plasmid evidence="10">pNBRC108728a</plasmid>
    </source>
</reference>
<feature type="compositionally biased region" description="Gly residues" evidence="5">
    <location>
        <begin position="301"/>
        <end position="317"/>
    </location>
</feature>